<dbReference type="EMBL" id="CP138858">
    <property type="protein sequence ID" value="WPJ95549.1"/>
    <property type="molecule type" value="Genomic_DNA"/>
</dbReference>
<feature type="signal peptide" evidence="1">
    <location>
        <begin position="1"/>
        <end position="22"/>
    </location>
</feature>
<organism evidence="2 3">
    <name type="scientific">Coraliomargarita algicola</name>
    <dbReference type="NCBI Taxonomy" id="3092156"/>
    <lineage>
        <taxon>Bacteria</taxon>
        <taxon>Pseudomonadati</taxon>
        <taxon>Verrucomicrobiota</taxon>
        <taxon>Opitutia</taxon>
        <taxon>Puniceicoccales</taxon>
        <taxon>Coraliomargaritaceae</taxon>
        <taxon>Coraliomargarita</taxon>
    </lineage>
</organism>
<evidence type="ECO:0000256" key="1">
    <source>
        <dbReference type="SAM" id="SignalP"/>
    </source>
</evidence>
<dbReference type="Proteomes" id="UP001324993">
    <property type="component" value="Chromosome"/>
</dbReference>
<keyword evidence="1" id="KW-0732">Signal</keyword>
<reference evidence="2 3" key="1">
    <citation type="submission" date="2023-11" db="EMBL/GenBank/DDBJ databases">
        <title>Coraliomargarita sp. nov., isolated from marine algae.</title>
        <authorList>
            <person name="Lee J.K."/>
            <person name="Baek J.H."/>
            <person name="Kim J.M."/>
            <person name="Choi D.G."/>
            <person name="Jeon C.O."/>
        </authorList>
    </citation>
    <scope>NUCLEOTIDE SEQUENCE [LARGE SCALE GENOMIC DNA]</scope>
    <source>
        <strain evidence="2 3">J2-16</strain>
    </source>
</reference>
<proteinExistence type="predicted"/>
<evidence type="ECO:0000313" key="2">
    <source>
        <dbReference type="EMBL" id="WPJ95549.1"/>
    </source>
</evidence>
<protein>
    <submittedName>
        <fullName evidence="2">PEP-CTERM sorting domain-containing protein</fullName>
    </submittedName>
</protein>
<dbReference type="NCBIfam" id="TIGR02595">
    <property type="entry name" value="PEP_CTERM"/>
    <property type="match status" value="1"/>
</dbReference>
<accession>A0ABZ0RH91</accession>
<keyword evidence="3" id="KW-1185">Reference proteome</keyword>
<sequence>MKRLPNDLSKLLLMVAALPVHAATVTWTGTTDGNWSEGTNWDSGAPSLINDDDILFQALTSGDVVSTVDSSWSVNSVTFEADNSAHSYTLDTGATTLSVGAGGITTNRPNTSNGHVTISGSLEATANQTWHVESSSWNRGRLMISSDISGSGDIEITGAKGGAVFFQSGVSTGYTGAFTLSGGGIRLLGISQLSRLGSNALTWNTTDLGALSIGNLFGADQALSFATPIHFAETGTQNRSIQIESNTTGDSSIAFTGNWTGNLNQNLTILSTGIVTRFLQDGSTLTSTKGNANQTNSALFLSTGEFSVENANAFGAGNSLSISLGVQNGTSASRTQTSLWLADGLSMASDLFANRNWSNNVDTARSDLIKIGTNAENADVTFTGNIRLETTTYNAVEADFNKNREANVHLVAGSGSTATFSGDILEYNTSSGDHRYVPVIVEGGGSVIISGDNNTYRGGTSVINGTTLYANGGSGASGSSTGQGGLKVGYDAAAITGDMTSGQSIITGVDTSHLHVGQSISGTGIVEGTVITYIHPTIAGRIEISNNITTDGTGVSITAAAETGVLGGSGVIKPDVVNGVDQSISVASGSSIAPGNSIGTLTLNGADTSAALLTMDAGAAFNFEVDGSGGASDQLQFWNYVSGDLVLNNNDLNITLSGTELAGEYTVALFEFYSDSGSTIAGSDLTSGLVLNLGEGLGGGTLNFNGGTGSIELTYTVVPEPSMFALVSAVLGATVILRRRG</sequence>
<gene>
    <name evidence="2" type="ORF">SH580_19205</name>
</gene>
<dbReference type="RefSeq" id="WP_319832428.1">
    <property type="nucleotide sequence ID" value="NZ_CP138858.1"/>
</dbReference>
<evidence type="ECO:0000313" key="3">
    <source>
        <dbReference type="Proteomes" id="UP001324993"/>
    </source>
</evidence>
<dbReference type="InterPro" id="IPR013424">
    <property type="entry name" value="Ice-binding_C"/>
</dbReference>
<feature type="chain" id="PRO_5045269725" evidence="1">
    <location>
        <begin position="23"/>
        <end position="741"/>
    </location>
</feature>
<name>A0ABZ0RH91_9BACT</name>